<dbReference type="InterPro" id="IPR019494">
    <property type="entry name" value="FIST_C"/>
</dbReference>
<dbReference type="PANTHER" id="PTHR40252:SF2">
    <property type="entry name" value="BLR0328 PROTEIN"/>
    <property type="match status" value="1"/>
</dbReference>
<dbReference type="Proteomes" id="UP000248012">
    <property type="component" value="Unassembled WGS sequence"/>
</dbReference>
<dbReference type="AlphaFoldDB" id="A0A2V4MTL5"/>
<feature type="domain" description="FIST C-domain" evidence="2">
    <location>
        <begin position="239"/>
        <end position="368"/>
    </location>
</feature>
<dbReference type="RefSeq" id="WP_110795857.1">
    <property type="nucleotide sequence ID" value="NZ_KZ826484.1"/>
</dbReference>
<dbReference type="Pfam" id="PF10442">
    <property type="entry name" value="FIST_C"/>
    <property type="match status" value="1"/>
</dbReference>
<accession>A0A2V4MTL5</accession>
<protein>
    <submittedName>
        <fullName evidence="3">GfdT protein</fullName>
    </submittedName>
</protein>
<dbReference type="OrthoDB" id="9807948at2"/>
<dbReference type="EMBL" id="QFVT01000005">
    <property type="protein sequence ID" value="PYC47548.1"/>
    <property type="molecule type" value="Genomic_DNA"/>
</dbReference>
<dbReference type="PANTHER" id="PTHR40252">
    <property type="entry name" value="BLR0328 PROTEIN"/>
    <property type="match status" value="1"/>
</dbReference>
<feature type="domain" description="FIST" evidence="1">
    <location>
        <begin position="39"/>
        <end position="238"/>
    </location>
</feature>
<proteinExistence type="predicted"/>
<name>A0A2V4MTL5_9RHOB</name>
<evidence type="ECO:0000259" key="1">
    <source>
        <dbReference type="SMART" id="SM00897"/>
    </source>
</evidence>
<evidence type="ECO:0000259" key="2">
    <source>
        <dbReference type="SMART" id="SM01204"/>
    </source>
</evidence>
<gene>
    <name evidence="3" type="ORF">DI396_08855</name>
</gene>
<dbReference type="SMART" id="SM01204">
    <property type="entry name" value="FIST_C"/>
    <property type="match status" value="1"/>
</dbReference>
<reference evidence="3 4" key="1">
    <citation type="submission" date="2018-05" db="EMBL/GenBank/DDBJ databases">
        <title>Oceanovita maritima gen. nov., sp. nov., a marine bacterium in the family Rhodobacteraceae isolated from surface seawater of Lundu port Xiamen, China.</title>
        <authorList>
            <person name="Hetharua B.H."/>
            <person name="Min D."/>
            <person name="Liao H."/>
            <person name="Tian Y."/>
        </authorList>
    </citation>
    <scope>NUCLEOTIDE SEQUENCE [LARGE SCALE GENOMIC DNA]</scope>
    <source>
        <strain evidence="3 4">FSX-11</strain>
    </source>
</reference>
<evidence type="ECO:0000313" key="3">
    <source>
        <dbReference type="EMBL" id="PYC47548.1"/>
    </source>
</evidence>
<organism evidence="3 4">
    <name type="scientific">Litorivita pollutaquae</name>
    <dbReference type="NCBI Taxonomy" id="2200892"/>
    <lineage>
        <taxon>Bacteria</taxon>
        <taxon>Pseudomonadati</taxon>
        <taxon>Pseudomonadota</taxon>
        <taxon>Alphaproteobacteria</taxon>
        <taxon>Rhodobacterales</taxon>
        <taxon>Paracoccaceae</taxon>
        <taxon>Litorivita</taxon>
    </lineage>
</organism>
<sequence length="385" mass="42041">MGQLKPPAFAAGSSLLTAHAPCDAADPVRDLRDALGDEDMSIVYLFVSNVADFASIVQRAAECFGETPVVCCSTAGEISTEGYTEREIVAVALRARLFQIETLLIEELDEIDPQTLIGDVIRARAKLTHDARDMAYEFAFLTVDGLSRKEDELMSALAPGLGPMQLFGGSAADGEDFANTYLSYGGVVYQNAGVLTMVRTHCPVKVFSLAHLTPTETRMVVTRADPSRRIVHEINAEPAAREYARILGKSPEQLDTFTFAAHPVVVRIGGAHHVRAIQRIEDSDDLVFFSAIDEGLVLTLAEPDDIAVHLERELRGLAEAGSLDTIFVCDCLLRRMEAAQKQQTNQISQIFKENRVVGFATYGEQIDAKHVNHTMTGVAIYLPES</sequence>
<evidence type="ECO:0000313" key="4">
    <source>
        <dbReference type="Proteomes" id="UP000248012"/>
    </source>
</evidence>
<dbReference type="InterPro" id="IPR013702">
    <property type="entry name" value="FIST_domain_N"/>
</dbReference>
<dbReference type="Pfam" id="PF08495">
    <property type="entry name" value="FIST"/>
    <property type="match status" value="1"/>
</dbReference>
<dbReference type="SMART" id="SM00897">
    <property type="entry name" value="FIST"/>
    <property type="match status" value="1"/>
</dbReference>
<comment type="caution">
    <text evidence="3">The sequence shown here is derived from an EMBL/GenBank/DDBJ whole genome shotgun (WGS) entry which is preliminary data.</text>
</comment>
<keyword evidence="4" id="KW-1185">Reference proteome</keyword>